<dbReference type="EMBL" id="FNVA01000002">
    <property type="protein sequence ID" value="SEG05526.1"/>
    <property type="molecule type" value="Genomic_DNA"/>
</dbReference>
<evidence type="ECO:0000313" key="3">
    <source>
        <dbReference type="Proteomes" id="UP000236728"/>
    </source>
</evidence>
<dbReference type="SUPFAM" id="SSF54593">
    <property type="entry name" value="Glyoxalase/Bleomycin resistance protein/Dihydroxybiphenyl dioxygenase"/>
    <property type="match status" value="1"/>
</dbReference>
<dbReference type="RefSeq" id="WP_103932706.1">
    <property type="nucleotide sequence ID" value="NZ_FNVA01000002.1"/>
</dbReference>
<dbReference type="InterPro" id="IPR029068">
    <property type="entry name" value="Glyas_Bleomycin-R_OHBP_Dase"/>
</dbReference>
<dbReference type="InterPro" id="IPR004360">
    <property type="entry name" value="Glyas_Fos-R_dOase_dom"/>
</dbReference>
<dbReference type="AlphaFoldDB" id="A0A1H5X2S8"/>
<evidence type="ECO:0000313" key="2">
    <source>
        <dbReference type="EMBL" id="SEG05526.1"/>
    </source>
</evidence>
<feature type="domain" description="VOC" evidence="1">
    <location>
        <begin position="3"/>
        <end position="123"/>
    </location>
</feature>
<dbReference type="OrthoDB" id="192739at2"/>
<dbReference type="PROSITE" id="PS51819">
    <property type="entry name" value="VOC"/>
    <property type="match status" value="1"/>
</dbReference>
<reference evidence="2 3" key="1">
    <citation type="submission" date="2016-10" db="EMBL/GenBank/DDBJ databases">
        <authorList>
            <person name="de Groot N.N."/>
        </authorList>
    </citation>
    <scope>NUCLEOTIDE SEQUENCE [LARGE SCALE GENOMIC DNA]</scope>
    <source>
        <strain evidence="2 3">DSM 22489</strain>
    </source>
</reference>
<accession>A0A1H5X2S8</accession>
<keyword evidence="2" id="KW-0456">Lyase</keyword>
<protein>
    <submittedName>
        <fullName evidence="2">Lactoylglutathione lyase</fullName>
    </submittedName>
</protein>
<dbReference type="InterPro" id="IPR037523">
    <property type="entry name" value="VOC_core"/>
</dbReference>
<organism evidence="2 3">
    <name type="scientific">Bryocella elongata</name>
    <dbReference type="NCBI Taxonomy" id="863522"/>
    <lineage>
        <taxon>Bacteria</taxon>
        <taxon>Pseudomonadati</taxon>
        <taxon>Acidobacteriota</taxon>
        <taxon>Terriglobia</taxon>
        <taxon>Terriglobales</taxon>
        <taxon>Acidobacteriaceae</taxon>
        <taxon>Bryocella</taxon>
    </lineage>
</organism>
<dbReference type="Gene3D" id="3.10.180.10">
    <property type="entry name" value="2,3-Dihydroxybiphenyl 1,2-Dioxygenase, domain 1"/>
    <property type="match status" value="1"/>
</dbReference>
<dbReference type="PANTHER" id="PTHR46142">
    <property type="match status" value="1"/>
</dbReference>
<keyword evidence="3" id="KW-1185">Reference proteome</keyword>
<dbReference type="PANTHER" id="PTHR46142:SF13">
    <property type="entry name" value="LACTOYLGLUTATHIONE LYASE_GLYOXALASE I FAMILY PROTEIN"/>
    <property type="match status" value="1"/>
</dbReference>
<sequence>MMTFDHLAIFVVDVERSAAFYEQVFGFARIAEPFEDGLHIWLEIGPGNSLHIVGNAATAKTQEITHHMAFRTDDLRGFMERLDGMGVVYRNFRGDGKVGPRRDGVRQLYFQDPDQYWIEVNDGPKA</sequence>
<gene>
    <name evidence="2" type="ORF">SAMN05421819_1833</name>
</gene>
<dbReference type="Pfam" id="PF00903">
    <property type="entry name" value="Glyoxalase"/>
    <property type="match status" value="1"/>
</dbReference>
<dbReference type="Proteomes" id="UP000236728">
    <property type="component" value="Unassembled WGS sequence"/>
</dbReference>
<proteinExistence type="predicted"/>
<dbReference type="GO" id="GO:0016829">
    <property type="term" value="F:lyase activity"/>
    <property type="evidence" value="ECO:0007669"/>
    <property type="project" value="UniProtKB-KW"/>
</dbReference>
<name>A0A1H5X2S8_9BACT</name>
<evidence type="ECO:0000259" key="1">
    <source>
        <dbReference type="PROSITE" id="PS51819"/>
    </source>
</evidence>